<protein>
    <submittedName>
        <fullName evidence="2">Uncharacterized protein</fullName>
    </submittedName>
</protein>
<dbReference type="PANTHER" id="PTHR34859">
    <property type="entry name" value="UNNAMED PRODUCT"/>
    <property type="match status" value="1"/>
</dbReference>
<dbReference type="PANTHER" id="PTHR34859:SF2">
    <property type="entry name" value="LYSM DOMAIN-CONTAINING PROTEIN"/>
    <property type="match status" value="1"/>
</dbReference>
<sequence>MTNLFAFLAVFAAIASATVNQTDDRQLQTTDASFCWKTTHTRGVGQVPVSCAAGQERLGLLCYDKCPVGMTRKGLDCHSNCPAGFADQGLFCRNTEYGRGFGYPWKFGDWLNDSGMYQRCQKDHGQGKCENWGWVVYPKCLPGYTSFGCCICRPTIPDCEALGLGGRVDLSCAKKSRLGRLTWAQPIPCLFVSARLLDQGLKAGTPLSVEIHASKVEDRVVQLKTSLCNLPRLDVMANLLAFLAVFAAMASASVNQTDDRQLQTTDASFCWKTTHTRGVGQVPVSCAAGQERLGLLCYDKCPVGTTRVGLDCHSICPAGFADQGLFCRYSEYGWGVGYPWKFGDWLDNSGMYQRCQKDHGQDKCENWGRVVYPKCDRATLRLALGLGGRVDLSCAKKITIGTPYLGTCAANEERDAGLCYPKCKPKHTGLGPVCWGRPPPSWVNCGMGAAKTTFDCITAIKDQILSVGELVLNIVTGFAASSAKVLKGPADPAKLAQLLKAWNAIKSKPVVQTAIKSYDIANKARIGNLIIHDLQQANSTTEDYVRIAASIASLLDPSGVSGVIAAYTFSTCDKVAT</sequence>
<keyword evidence="1" id="KW-0732">Signal</keyword>
<name>W4GVU1_APHAT</name>
<dbReference type="GeneID" id="20806771"/>
<feature type="chain" id="PRO_5004841357" evidence="1">
    <location>
        <begin position="18"/>
        <end position="577"/>
    </location>
</feature>
<feature type="signal peptide" evidence="1">
    <location>
        <begin position="1"/>
        <end position="17"/>
    </location>
</feature>
<dbReference type="EMBL" id="KI913121">
    <property type="protein sequence ID" value="ETV83033.1"/>
    <property type="molecule type" value="Genomic_DNA"/>
</dbReference>
<dbReference type="OrthoDB" id="71572at2759"/>
<dbReference type="STRING" id="112090.W4GVU1"/>
<dbReference type="VEuPathDB" id="FungiDB:H257_04775"/>
<proteinExistence type="predicted"/>
<dbReference type="AlphaFoldDB" id="W4GVU1"/>
<accession>W4GVU1</accession>
<dbReference type="RefSeq" id="XP_009827704.1">
    <property type="nucleotide sequence ID" value="XM_009829402.1"/>
</dbReference>
<reference evidence="2" key="1">
    <citation type="submission" date="2013-12" db="EMBL/GenBank/DDBJ databases">
        <title>The Genome Sequence of Aphanomyces astaci APO3.</title>
        <authorList>
            <consortium name="The Broad Institute Genomics Platform"/>
            <person name="Russ C."/>
            <person name="Tyler B."/>
            <person name="van West P."/>
            <person name="Dieguez-Uribeondo J."/>
            <person name="Young S.K."/>
            <person name="Zeng Q."/>
            <person name="Gargeya S."/>
            <person name="Fitzgerald M."/>
            <person name="Abouelleil A."/>
            <person name="Alvarado L."/>
            <person name="Chapman S.B."/>
            <person name="Gainer-Dewar J."/>
            <person name="Goldberg J."/>
            <person name="Griggs A."/>
            <person name="Gujja S."/>
            <person name="Hansen M."/>
            <person name="Howarth C."/>
            <person name="Imamovic A."/>
            <person name="Ireland A."/>
            <person name="Larimer J."/>
            <person name="McCowan C."/>
            <person name="Murphy C."/>
            <person name="Pearson M."/>
            <person name="Poon T.W."/>
            <person name="Priest M."/>
            <person name="Roberts A."/>
            <person name="Saif S."/>
            <person name="Shea T."/>
            <person name="Sykes S."/>
            <person name="Wortman J."/>
            <person name="Nusbaum C."/>
            <person name="Birren B."/>
        </authorList>
    </citation>
    <scope>NUCLEOTIDE SEQUENCE [LARGE SCALE GENOMIC DNA]</scope>
    <source>
        <strain evidence="2">APO3</strain>
    </source>
</reference>
<evidence type="ECO:0000256" key="1">
    <source>
        <dbReference type="SAM" id="SignalP"/>
    </source>
</evidence>
<evidence type="ECO:0000313" key="2">
    <source>
        <dbReference type="EMBL" id="ETV83033.1"/>
    </source>
</evidence>
<gene>
    <name evidence="2" type="ORF">H257_04775</name>
</gene>
<organism evidence="2">
    <name type="scientific">Aphanomyces astaci</name>
    <name type="common">Crayfish plague agent</name>
    <dbReference type="NCBI Taxonomy" id="112090"/>
    <lineage>
        <taxon>Eukaryota</taxon>
        <taxon>Sar</taxon>
        <taxon>Stramenopiles</taxon>
        <taxon>Oomycota</taxon>
        <taxon>Saprolegniomycetes</taxon>
        <taxon>Saprolegniales</taxon>
        <taxon>Verrucalvaceae</taxon>
        <taxon>Aphanomyces</taxon>
    </lineage>
</organism>